<accession>A0ABQ1S5N9</accession>
<dbReference type="RefSeq" id="WP_188643912.1">
    <property type="nucleotide sequence ID" value="NZ_BMKL01000001.1"/>
</dbReference>
<keyword evidence="3" id="KW-1185">Reference proteome</keyword>
<name>A0ABQ1S5N9_9SPHN</name>
<protein>
    <submittedName>
        <fullName evidence="2">Uncharacterized protein</fullName>
    </submittedName>
</protein>
<keyword evidence="1" id="KW-1133">Transmembrane helix</keyword>
<proteinExistence type="predicted"/>
<sequence length="205" mass="22213">MAGKRTATEKSPSDFNIYARSGIAQGSKTWSSTQVHSSGGGGYVGPQGGDVQAAKVTSSNTTHHAFFLVEDGGKEIEISLAGVPFSVRDGHRVTAVYAGHQQDEWQWLTHLHNHHTEQSAKVPTAYRKIIGNPNVWIFFGAMALAVTLGILAESWMLFVLIIAAYAGFTLLVESPKLRVLAEELDTRAQRLIDERAAETQIAPVA</sequence>
<evidence type="ECO:0000313" key="3">
    <source>
        <dbReference type="Proteomes" id="UP000619041"/>
    </source>
</evidence>
<keyword evidence="1" id="KW-0812">Transmembrane</keyword>
<organism evidence="2 3">
    <name type="scientific">Tsuneonella deserti</name>
    <dbReference type="NCBI Taxonomy" id="2035528"/>
    <lineage>
        <taxon>Bacteria</taxon>
        <taxon>Pseudomonadati</taxon>
        <taxon>Pseudomonadota</taxon>
        <taxon>Alphaproteobacteria</taxon>
        <taxon>Sphingomonadales</taxon>
        <taxon>Erythrobacteraceae</taxon>
        <taxon>Tsuneonella</taxon>
    </lineage>
</organism>
<dbReference type="Proteomes" id="UP000619041">
    <property type="component" value="Unassembled WGS sequence"/>
</dbReference>
<feature type="transmembrane region" description="Helical" evidence="1">
    <location>
        <begin position="135"/>
        <end position="168"/>
    </location>
</feature>
<reference evidence="3" key="1">
    <citation type="journal article" date="2019" name="Int. J. Syst. Evol. Microbiol.">
        <title>The Global Catalogue of Microorganisms (GCM) 10K type strain sequencing project: providing services to taxonomists for standard genome sequencing and annotation.</title>
        <authorList>
            <consortium name="The Broad Institute Genomics Platform"/>
            <consortium name="The Broad Institute Genome Sequencing Center for Infectious Disease"/>
            <person name="Wu L."/>
            <person name="Ma J."/>
        </authorList>
    </citation>
    <scope>NUCLEOTIDE SEQUENCE [LARGE SCALE GENOMIC DNA]</scope>
    <source>
        <strain evidence="3">CGMCC 1.15959</strain>
    </source>
</reference>
<comment type="caution">
    <text evidence="2">The sequence shown here is derived from an EMBL/GenBank/DDBJ whole genome shotgun (WGS) entry which is preliminary data.</text>
</comment>
<evidence type="ECO:0000313" key="2">
    <source>
        <dbReference type="EMBL" id="GGD90409.1"/>
    </source>
</evidence>
<dbReference type="EMBL" id="BMKL01000001">
    <property type="protein sequence ID" value="GGD90409.1"/>
    <property type="molecule type" value="Genomic_DNA"/>
</dbReference>
<keyword evidence="1" id="KW-0472">Membrane</keyword>
<evidence type="ECO:0000256" key="1">
    <source>
        <dbReference type="SAM" id="Phobius"/>
    </source>
</evidence>
<gene>
    <name evidence="2" type="ORF">GCM10011515_07510</name>
</gene>